<dbReference type="InterPro" id="IPR004046">
    <property type="entry name" value="GST_C"/>
</dbReference>
<sequence length="252" mass="27418">MATTSSWPRSRHDMRGSDSAPAPLVLHGHPVSNYFNAARAALIEKGADFTVVPTRAAQEDAFLAQSAMGKIPYLRTPHGCIAETVAILEYVEDTVPGVSLYPAGAFERARARQVINIVQVYVEASLRSLYPGVFMGGANAPEAIAAVRPVVDRAMRALSHLVTPAPFLMGGQLTHADLFTFHHFDLGERVMQFTYGTSLIDAVPGLRDWHATLAARPSIRTVLADFHPAFAAYLRDKGAAWHEPEPKEPSYA</sequence>
<keyword evidence="4" id="KW-0808">Transferase</keyword>
<dbReference type="GO" id="GO:0005737">
    <property type="term" value="C:cytoplasm"/>
    <property type="evidence" value="ECO:0007669"/>
    <property type="project" value="TreeGrafter"/>
</dbReference>
<dbReference type="InterPro" id="IPR004045">
    <property type="entry name" value="Glutathione_S-Trfase_N"/>
</dbReference>
<dbReference type="InterPro" id="IPR036282">
    <property type="entry name" value="Glutathione-S-Trfase_C_sf"/>
</dbReference>
<proteinExistence type="predicted"/>
<feature type="domain" description="GST N-terminal" evidence="2">
    <location>
        <begin position="22"/>
        <end position="99"/>
    </location>
</feature>
<protein>
    <submittedName>
        <fullName evidence="4">Glutathione S-transferase family protein</fullName>
    </submittedName>
</protein>
<comment type="caution">
    <text evidence="4">The sequence shown here is derived from an EMBL/GenBank/DDBJ whole genome shotgun (WGS) entry which is preliminary data.</text>
</comment>
<dbReference type="GO" id="GO:0016740">
    <property type="term" value="F:transferase activity"/>
    <property type="evidence" value="ECO:0007669"/>
    <property type="project" value="UniProtKB-KW"/>
</dbReference>
<dbReference type="PROSITE" id="PS50404">
    <property type="entry name" value="GST_NTER"/>
    <property type="match status" value="1"/>
</dbReference>
<dbReference type="AlphaFoldDB" id="A0A418YR90"/>
<dbReference type="InterPro" id="IPR050983">
    <property type="entry name" value="GST_Omega/HSP26"/>
</dbReference>
<dbReference type="Gene3D" id="1.20.1050.10">
    <property type="match status" value="1"/>
</dbReference>
<dbReference type="PROSITE" id="PS50405">
    <property type="entry name" value="GST_CTER"/>
    <property type="match status" value="1"/>
</dbReference>
<dbReference type="Pfam" id="PF14497">
    <property type="entry name" value="GST_C_3"/>
    <property type="match status" value="1"/>
</dbReference>
<evidence type="ECO:0000256" key="1">
    <source>
        <dbReference type="SAM" id="MobiDB-lite"/>
    </source>
</evidence>
<dbReference type="Proteomes" id="UP000283469">
    <property type="component" value="Unassembled WGS sequence"/>
</dbReference>
<evidence type="ECO:0000313" key="4">
    <source>
        <dbReference type="EMBL" id="RJG54133.1"/>
    </source>
</evidence>
<feature type="domain" description="GST C-terminal" evidence="3">
    <location>
        <begin position="104"/>
        <end position="250"/>
    </location>
</feature>
<dbReference type="EMBL" id="QVRA01000011">
    <property type="protein sequence ID" value="RJG54133.1"/>
    <property type="molecule type" value="Genomic_DNA"/>
</dbReference>
<dbReference type="InterPro" id="IPR036249">
    <property type="entry name" value="Thioredoxin-like_sf"/>
</dbReference>
<dbReference type="Pfam" id="PF13417">
    <property type="entry name" value="GST_N_3"/>
    <property type="match status" value="1"/>
</dbReference>
<dbReference type="SUPFAM" id="SSF47616">
    <property type="entry name" value="GST C-terminal domain-like"/>
    <property type="match status" value="1"/>
</dbReference>
<dbReference type="SFLD" id="SFLDS00019">
    <property type="entry name" value="Glutathione_Transferase_(cytos"/>
    <property type="match status" value="1"/>
</dbReference>
<name>A0A418YR90_9SPHN</name>
<reference evidence="4 5" key="1">
    <citation type="submission" date="2018-08" db="EMBL/GenBank/DDBJ databases">
        <title>Sphingobium sp. EO9.</title>
        <authorList>
            <person name="Park Y."/>
            <person name="Kim K.H."/>
            <person name="Jeon C.O."/>
        </authorList>
    </citation>
    <scope>NUCLEOTIDE SEQUENCE [LARGE SCALE GENOMIC DNA]</scope>
    <source>
        <strain evidence="4 5">EO9</strain>
    </source>
</reference>
<gene>
    <name evidence="4" type="ORF">D0Z70_13355</name>
</gene>
<dbReference type="InterPro" id="IPR040079">
    <property type="entry name" value="Glutathione_S-Trfase"/>
</dbReference>
<keyword evidence="5" id="KW-1185">Reference proteome</keyword>
<dbReference type="SUPFAM" id="SSF52833">
    <property type="entry name" value="Thioredoxin-like"/>
    <property type="match status" value="1"/>
</dbReference>
<dbReference type="PANTHER" id="PTHR43968:SF6">
    <property type="entry name" value="GLUTATHIONE S-TRANSFERASE OMEGA"/>
    <property type="match status" value="1"/>
</dbReference>
<evidence type="ECO:0000313" key="5">
    <source>
        <dbReference type="Proteomes" id="UP000283469"/>
    </source>
</evidence>
<evidence type="ECO:0000259" key="3">
    <source>
        <dbReference type="PROSITE" id="PS50405"/>
    </source>
</evidence>
<dbReference type="PANTHER" id="PTHR43968">
    <property type="match status" value="1"/>
</dbReference>
<evidence type="ECO:0000259" key="2">
    <source>
        <dbReference type="PROSITE" id="PS50404"/>
    </source>
</evidence>
<dbReference type="InterPro" id="IPR010987">
    <property type="entry name" value="Glutathione-S-Trfase_C-like"/>
</dbReference>
<feature type="region of interest" description="Disordered" evidence="1">
    <location>
        <begin position="1"/>
        <end position="21"/>
    </location>
</feature>
<dbReference type="Gene3D" id="3.40.30.10">
    <property type="entry name" value="Glutaredoxin"/>
    <property type="match status" value="1"/>
</dbReference>
<dbReference type="OrthoDB" id="9782992at2"/>
<accession>A0A418YR90</accession>
<dbReference type="CDD" id="cd00570">
    <property type="entry name" value="GST_N_family"/>
    <property type="match status" value="1"/>
</dbReference>
<organism evidence="4 5">
    <name type="scientific">Sphingobium terrigena</name>
    <dbReference type="NCBI Taxonomy" id="2304063"/>
    <lineage>
        <taxon>Bacteria</taxon>
        <taxon>Pseudomonadati</taxon>
        <taxon>Pseudomonadota</taxon>
        <taxon>Alphaproteobacteria</taxon>
        <taxon>Sphingomonadales</taxon>
        <taxon>Sphingomonadaceae</taxon>
        <taxon>Sphingobium</taxon>
    </lineage>
</organism>